<dbReference type="GO" id="GO:0051287">
    <property type="term" value="F:NAD binding"/>
    <property type="evidence" value="ECO:0007669"/>
    <property type="project" value="UniProtKB-ARBA"/>
</dbReference>
<evidence type="ECO:0000313" key="7">
    <source>
        <dbReference type="EMBL" id="GGB09570.1"/>
    </source>
</evidence>
<comment type="caution">
    <text evidence="7">The sequence shown here is derived from an EMBL/GenBank/DDBJ whole genome shotgun (WGS) entry which is preliminary data.</text>
</comment>
<comment type="similarity">
    <text evidence="6">Belongs to the NAD kinase family.</text>
</comment>
<evidence type="ECO:0000256" key="4">
    <source>
        <dbReference type="ARBA" id="ARBA00023027"/>
    </source>
</evidence>
<dbReference type="PANTHER" id="PTHR20275">
    <property type="entry name" value="NAD KINASE"/>
    <property type="match status" value="1"/>
</dbReference>
<keyword evidence="2 6" id="KW-0418">Kinase</keyword>
<name>A0A8J2XU81_9BACT</name>
<dbReference type="RefSeq" id="WP_188934313.1">
    <property type="nucleotide sequence ID" value="NZ_BMJC01000004.1"/>
</dbReference>
<dbReference type="InterPro" id="IPR017437">
    <property type="entry name" value="ATP-NAD_kinase_PpnK-typ_C"/>
</dbReference>
<dbReference type="GO" id="GO:0006741">
    <property type="term" value="P:NADP+ biosynthetic process"/>
    <property type="evidence" value="ECO:0007669"/>
    <property type="project" value="UniProtKB-UniRule"/>
</dbReference>
<evidence type="ECO:0000256" key="1">
    <source>
        <dbReference type="ARBA" id="ARBA00022679"/>
    </source>
</evidence>
<dbReference type="GO" id="GO:0003951">
    <property type="term" value="F:NAD+ kinase activity"/>
    <property type="evidence" value="ECO:0007669"/>
    <property type="project" value="UniProtKB-UniRule"/>
</dbReference>
<reference evidence="7" key="2">
    <citation type="submission" date="2020-09" db="EMBL/GenBank/DDBJ databases">
        <authorList>
            <person name="Sun Q."/>
            <person name="Zhou Y."/>
        </authorList>
    </citation>
    <scope>NUCLEOTIDE SEQUENCE</scope>
    <source>
        <strain evidence="7">CGMCC 1.15448</strain>
    </source>
</reference>
<dbReference type="InterPro" id="IPR016064">
    <property type="entry name" value="NAD/diacylglycerol_kinase_sf"/>
</dbReference>
<comment type="cofactor">
    <cofactor evidence="6">
        <name>a divalent metal cation</name>
        <dbReference type="ChEBI" id="CHEBI:60240"/>
    </cofactor>
</comment>
<evidence type="ECO:0000313" key="8">
    <source>
        <dbReference type="Proteomes" id="UP000607559"/>
    </source>
</evidence>
<keyword evidence="6" id="KW-0547">Nucleotide-binding</keyword>
<sequence length="299" mass="33201">MKVAIYSRAIDYEVQSGVQRLFDELIRQHLQPVIHEPFLEKLGSSFVLPDGIESFLESDDLDDSIEFLISLGGDGTLLDTVTLVRDKNIPVLGINFGRLGFLASIGKEELSSAVTALVNRTFVVDKRSLIHLDANRPLFGEVPYGLNEFAIHKTDTSPMIKIHTYLNGEFLNTYWADGLIVATPTGSTGYSLSCSGPVVFPDSASFVITPVAPHNLNVRPIVVPDNNIISFEVEGRAENFICVLDSRKEIVDKQVQLAVRSEAFTLSLIRLNENNFLQTLRTKLSWGLDTRNSEGENKF</sequence>
<gene>
    <name evidence="6 7" type="primary">nadK</name>
    <name evidence="7" type="ORF">GCM10011511_36360</name>
</gene>
<keyword evidence="3 6" id="KW-0521">NADP</keyword>
<keyword evidence="4 6" id="KW-0520">NAD</keyword>
<feature type="binding site" evidence="6">
    <location>
        <begin position="188"/>
        <end position="193"/>
    </location>
    <ligand>
        <name>NAD(+)</name>
        <dbReference type="ChEBI" id="CHEBI:57540"/>
    </ligand>
</feature>
<dbReference type="EC" id="2.7.1.23" evidence="6"/>
<dbReference type="Gene3D" id="3.40.50.10330">
    <property type="entry name" value="Probable inorganic polyphosphate/atp-NAD kinase, domain 1"/>
    <property type="match status" value="1"/>
</dbReference>
<feature type="binding site" evidence="6">
    <location>
        <position position="212"/>
    </location>
    <ligand>
        <name>NAD(+)</name>
        <dbReference type="ChEBI" id="CHEBI:57540"/>
    </ligand>
</feature>
<feature type="active site" description="Proton acceptor" evidence="6">
    <location>
        <position position="74"/>
    </location>
</feature>
<dbReference type="GO" id="GO:0005524">
    <property type="term" value="F:ATP binding"/>
    <property type="evidence" value="ECO:0007669"/>
    <property type="project" value="UniProtKB-KW"/>
</dbReference>
<dbReference type="PANTHER" id="PTHR20275:SF0">
    <property type="entry name" value="NAD KINASE"/>
    <property type="match status" value="1"/>
</dbReference>
<feature type="binding site" evidence="6">
    <location>
        <begin position="74"/>
        <end position="75"/>
    </location>
    <ligand>
        <name>NAD(+)</name>
        <dbReference type="ChEBI" id="CHEBI:57540"/>
    </ligand>
</feature>
<dbReference type="SUPFAM" id="SSF111331">
    <property type="entry name" value="NAD kinase/diacylglycerol kinase-like"/>
    <property type="match status" value="1"/>
</dbReference>
<reference evidence="7" key="1">
    <citation type="journal article" date="2014" name="Int. J. Syst. Evol. Microbiol.">
        <title>Complete genome sequence of Corynebacterium casei LMG S-19264T (=DSM 44701T), isolated from a smear-ripened cheese.</title>
        <authorList>
            <consortium name="US DOE Joint Genome Institute (JGI-PGF)"/>
            <person name="Walter F."/>
            <person name="Albersmeier A."/>
            <person name="Kalinowski J."/>
            <person name="Ruckert C."/>
        </authorList>
    </citation>
    <scope>NUCLEOTIDE SEQUENCE</scope>
    <source>
        <strain evidence="7">CGMCC 1.15448</strain>
    </source>
</reference>
<keyword evidence="6" id="KW-0067">ATP-binding</keyword>
<comment type="caution">
    <text evidence="6">Lacks conserved residue(s) required for the propagation of feature annotation.</text>
</comment>
<comment type="subcellular location">
    <subcellularLocation>
        <location evidence="6">Cytoplasm</location>
    </subcellularLocation>
</comment>
<feature type="binding site" evidence="6">
    <location>
        <position position="177"/>
    </location>
    <ligand>
        <name>NAD(+)</name>
        <dbReference type="ChEBI" id="CHEBI:57540"/>
    </ligand>
</feature>
<keyword evidence="8" id="KW-1185">Reference proteome</keyword>
<evidence type="ECO:0000256" key="5">
    <source>
        <dbReference type="ARBA" id="ARBA00047925"/>
    </source>
</evidence>
<dbReference type="Proteomes" id="UP000607559">
    <property type="component" value="Unassembled WGS sequence"/>
</dbReference>
<dbReference type="GO" id="GO:0005737">
    <property type="term" value="C:cytoplasm"/>
    <property type="evidence" value="ECO:0007669"/>
    <property type="project" value="UniProtKB-SubCell"/>
</dbReference>
<proteinExistence type="inferred from homology"/>
<evidence type="ECO:0000256" key="6">
    <source>
        <dbReference type="HAMAP-Rule" id="MF_00361"/>
    </source>
</evidence>
<dbReference type="AlphaFoldDB" id="A0A8J2XU81"/>
<evidence type="ECO:0000256" key="3">
    <source>
        <dbReference type="ARBA" id="ARBA00022857"/>
    </source>
</evidence>
<keyword evidence="6" id="KW-0963">Cytoplasm</keyword>
<dbReference type="InterPro" id="IPR002504">
    <property type="entry name" value="NADK"/>
</dbReference>
<dbReference type="Pfam" id="PF20143">
    <property type="entry name" value="NAD_kinase_C"/>
    <property type="match status" value="1"/>
</dbReference>
<protein>
    <recommendedName>
        <fullName evidence="6">NAD kinase</fullName>
        <ecNumber evidence="6">2.7.1.23</ecNumber>
    </recommendedName>
    <alternativeName>
        <fullName evidence="6">ATP-dependent NAD kinase</fullName>
    </alternativeName>
</protein>
<dbReference type="GO" id="GO:0046872">
    <property type="term" value="F:metal ion binding"/>
    <property type="evidence" value="ECO:0007669"/>
    <property type="project" value="UniProtKB-UniRule"/>
</dbReference>
<dbReference type="NCBIfam" id="NF002521">
    <property type="entry name" value="PRK01911.1"/>
    <property type="match status" value="1"/>
</dbReference>
<comment type="catalytic activity">
    <reaction evidence="5 6">
        <text>NAD(+) + ATP = ADP + NADP(+) + H(+)</text>
        <dbReference type="Rhea" id="RHEA:18629"/>
        <dbReference type="ChEBI" id="CHEBI:15378"/>
        <dbReference type="ChEBI" id="CHEBI:30616"/>
        <dbReference type="ChEBI" id="CHEBI:57540"/>
        <dbReference type="ChEBI" id="CHEBI:58349"/>
        <dbReference type="ChEBI" id="CHEBI:456216"/>
        <dbReference type="EC" id="2.7.1.23"/>
    </reaction>
</comment>
<dbReference type="Pfam" id="PF01513">
    <property type="entry name" value="NAD_kinase"/>
    <property type="match status" value="1"/>
</dbReference>
<comment type="function">
    <text evidence="6">Involved in the regulation of the intracellular balance of NAD and NADP, and is a key enzyme in the biosynthesis of NADP. Catalyzes specifically the phosphorylation on 2'-hydroxyl of the adenosine moiety of NAD to yield NADP.</text>
</comment>
<dbReference type="InterPro" id="IPR017438">
    <property type="entry name" value="ATP-NAD_kinase_N"/>
</dbReference>
<organism evidence="7 8">
    <name type="scientific">Puia dinghuensis</name>
    <dbReference type="NCBI Taxonomy" id="1792502"/>
    <lineage>
        <taxon>Bacteria</taxon>
        <taxon>Pseudomonadati</taxon>
        <taxon>Bacteroidota</taxon>
        <taxon>Chitinophagia</taxon>
        <taxon>Chitinophagales</taxon>
        <taxon>Chitinophagaceae</taxon>
        <taxon>Puia</taxon>
    </lineage>
</organism>
<keyword evidence="1 6" id="KW-0808">Transferase</keyword>
<feature type="binding site" evidence="6">
    <location>
        <begin position="147"/>
        <end position="148"/>
    </location>
    <ligand>
        <name>NAD(+)</name>
        <dbReference type="ChEBI" id="CHEBI:57540"/>
    </ligand>
</feature>
<dbReference type="HAMAP" id="MF_00361">
    <property type="entry name" value="NAD_kinase"/>
    <property type="match status" value="1"/>
</dbReference>
<accession>A0A8J2XU81</accession>
<dbReference type="EMBL" id="BMJC01000004">
    <property type="protein sequence ID" value="GGB09570.1"/>
    <property type="molecule type" value="Genomic_DNA"/>
</dbReference>
<dbReference type="Gene3D" id="2.60.200.30">
    <property type="entry name" value="Probable inorganic polyphosphate/atp-NAD kinase, domain 2"/>
    <property type="match status" value="1"/>
</dbReference>
<evidence type="ECO:0000256" key="2">
    <source>
        <dbReference type="ARBA" id="ARBA00022777"/>
    </source>
</evidence>
<dbReference type="GO" id="GO:0019674">
    <property type="term" value="P:NAD+ metabolic process"/>
    <property type="evidence" value="ECO:0007669"/>
    <property type="project" value="InterPro"/>
</dbReference>